<protein>
    <submittedName>
        <fullName evidence="2">28S ribosomal protein S6, mitochondrial</fullName>
    </submittedName>
</protein>
<accession>A0A0N5C590</accession>
<reference evidence="2" key="1">
    <citation type="submission" date="2017-02" db="UniProtKB">
        <authorList>
            <consortium name="WormBaseParasite"/>
        </authorList>
    </citation>
    <scope>IDENTIFICATION</scope>
</reference>
<evidence type="ECO:0000313" key="1">
    <source>
        <dbReference type="Proteomes" id="UP000046392"/>
    </source>
</evidence>
<dbReference type="STRING" id="174720.A0A0N5C590"/>
<evidence type="ECO:0000313" key="2">
    <source>
        <dbReference type="WBParaSite" id="SPAL_0001311700.1"/>
    </source>
</evidence>
<proteinExistence type="predicted"/>
<dbReference type="SUPFAM" id="SSF54995">
    <property type="entry name" value="Ribosomal protein S6"/>
    <property type="match status" value="1"/>
</dbReference>
<dbReference type="AlphaFoldDB" id="A0A0N5C590"/>
<keyword evidence="1" id="KW-1185">Reference proteome</keyword>
<organism evidence="1 2">
    <name type="scientific">Strongyloides papillosus</name>
    <name type="common">Intestinal threadworm</name>
    <dbReference type="NCBI Taxonomy" id="174720"/>
    <lineage>
        <taxon>Eukaryota</taxon>
        <taxon>Metazoa</taxon>
        <taxon>Ecdysozoa</taxon>
        <taxon>Nematoda</taxon>
        <taxon>Chromadorea</taxon>
        <taxon>Rhabditida</taxon>
        <taxon>Tylenchina</taxon>
        <taxon>Panagrolaimomorpha</taxon>
        <taxon>Strongyloidoidea</taxon>
        <taxon>Strongyloididae</taxon>
        <taxon>Strongyloides</taxon>
    </lineage>
</organism>
<dbReference type="GO" id="GO:0003735">
    <property type="term" value="F:structural constituent of ribosome"/>
    <property type="evidence" value="ECO:0007669"/>
    <property type="project" value="InterPro"/>
</dbReference>
<dbReference type="GO" id="GO:0019843">
    <property type="term" value="F:rRNA binding"/>
    <property type="evidence" value="ECO:0007669"/>
    <property type="project" value="InterPro"/>
</dbReference>
<dbReference type="Proteomes" id="UP000046392">
    <property type="component" value="Unplaced"/>
</dbReference>
<dbReference type="GO" id="GO:0006412">
    <property type="term" value="P:translation"/>
    <property type="evidence" value="ECO:0007669"/>
    <property type="project" value="InterPro"/>
</dbReference>
<dbReference type="InterPro" id="IPR035980">
    <property type="entry name" value="Ribosomal_bS6_sf"/>
</dbReference>
<dbReference type="CDD" id="cd15465">
    <property type="entry name" value="bS6_mito"/>
    <property type="match status" value="1"/>
</dbReference>
<sequence>MPLYEVTLIPKHLGKTEMFNVLKRGVNLLLDHGAVITEMKSLGHRDLPFKRIAKQTKEPVRESTYLLLNAYMSIQKRSEALKLLSNDLDIAYAFFVNTKDLDKPIPECNLDDMLKPPVYRESVKALRDDGKIGHFTRQIIYKRTEKEWKAVPKSYPIPPRRR</sequence>
<dbReference type="GO" id="GO:0005840">
    <property type="term" value="C:ribosome"/>
    <property type="evidence" value="ECO:0007669"/>
    <property type="project" value="InterPro"/>
</dbReference>
<dbReference type="Gene3D" id="3.30.70.60">
    <property type="match status" value="1"/>
</dbReference>
<dbReference type="WBParaSite" id="SPAL_0001311700.1">
    <property type="protein sequence ID" value="SPAL_0001311700.1"/>
    <property type="gene ID" value="SPAL_0001311700"/>
</dbReference>
<name>A0A0N5C590_STREA</name>
<dbReference type="InterPro" id="IPR014717">
    <property type="entry name" value="Transl_elong_EF1B/ribsomal_bS6"/>
</dbReference>